<feature type="region of interest" description="Disordered" evidence="1">
    <location>
        <begin position="1"/>
        <end position="20"/>
    </location>
</feature>
<evidence type="ECO:0000313" key="2">
    <source>
        <dbReference type="EMBL" id="KZP02773.1"/>
    </source>
</evidence>
<keyword evidence="4" id="KW-1185">Reference proteome</keyword>
<protein>
    <submittedName>
        <fullName evidence="3">Uncharacterized protein</fullName>
    </submittedName>
</protein>
<evidence type="ECO:0000256" key="1">
    <source>
        <dbReference type="SAM" id="MobiDB-lite"/>
    </source>
</evidence>
<sequence>MKVTASARPEHPSPAPSVPDQLMLNFARHSNAANSGMKAAREPYYLGSATTSQR</sequence>
<accession>A0A166LC42</accession>
<dbReference type="EMBL" id="KV417537">
    <property type="protein sequence ID" value="KZP22796.1"/>
    <property type="molecule type" value="Genomic_DNA"/>
</dbReference>
<evidence type="ECO:0000313" key="3">
    <source>
        <dbReference type="EMBL" id="KZP22796.1"/>
    </source>
</evidence>
<evidence type="ECO:0000313" key="4">
    <source>
        <dbReference type="Proteomes" id="UP000076532"/>
    </source>
</evidence>
<feature type="region of interest" description="Disordered" evidence="1">
    <location>
        <begin position="35"/>
        <end position="54"/>
    </location>
</feature>
<dbReference type="AlphaFoldDB" id="A0A166LC42"/>
<reference evidence="3 4" key="1">
    <citation type="journal article" date="2016" name="Mol. Biol. Evol.">
        <title>Comparative Genomics of Early-Diverging Mushroom-Forming Fungi Provides Insights into the Origins of Lignocellulose Decay Capabilities.</title>
        <authorList>
            <person name="Nagy L.G."/>
            <person name="Riley R."/>
            <person name="Tritt A."/>
            <person name="Adam C."/>
            <person name="Daum C."/>
            <person name="Floudas D."/>
            <person name="Sun H."/>
            <person name="Yadav J.S."/>
            <person name="Pangilinan J."/>
            <person name="Larsson K.H."/>
            <person name="Matsuura K."/>
            <person name="Barry K."/>
            <person name="Labutti K."/>
            <person name="Kuo R."/>
            <person name="Ohm R.A."/>
            <person name="Bhattacharya S.S."/>
            <person name="Shirouzu T."/>
            <person name="Yoshinaga Y."/>
            <person name="Martin F.M."/>
            <person name="Grigoriev I.V."/>
            <person name="Hibbett D.S."/>
        </authorList>
    </citation>
    <scope>NUCLEOTIDE SEQUENCE [LARGE SCALE GENOMIC DNA]</scope>
    <source>
        <strain evidence="3 4">CBS 109695</strain>
    </source>
</reference>
<dbReference type="Proteomes" id="UP000076532">
    <property type="component" value="Unassembled WGS sequence"/>
</dbReference>
<gene>
    <name evidence="3" type="ORF">FIBSPDRAFT_859263</name>
    <name evidence="2" type="ORF">FIBSPDRAFT_880025</name>
</gene>
<proteinExistence type="predicted"/>
<organism evidence="3 4">
    <name type="scientific">Athelia psychrophila</name>
    <dbReference type="NCBI Taxonomy" id="1759441"/>
    <lineage>
        <taxon>Eukaryota</taxon>
        <taxon>Fungi</taxon>
        <taxon>Dikarya</taxon>
        <taxon>Basidiomycota</taxon>
        <taxon>Agaricomycotina</taxon>
        <taxon>Agaricomycetes</taxon>
        <taxon>Agaricomycetidae</taxon>
        <taxon>Atheliales</taxon>
        <taxon>Atheliaceae</taxon>
        <taxon>Athelia</taxon>
    </lineage>
</organism>
<name>A0A166LC42_9AGAM</name>
<dbReference type="EMBL" id="KV418317">
    <property type="protein sequence ID" value="KZP02773.1"/>
    <property type="molecule type" value="Genomic_DNA"/>
</dbReference>